<feature type="compositionally biased region" description="Polar residues" evidence="1">
    <location>
        <begin position="73"/>
        <end position="82"/>
    </location>
</feature>
<proteinExistence type="predicted"/>
<accession>A0AAP0KAV5</accession>
<feature type="region of interest" description="Disordered" evidence="1">
    <location>
        <begin position="50"/>
        <end position="82"/>
    </location>
</feature>
<protein>
    <submittedName>
        <fullName evidence="2">Uncharacterized protein</fullName>
    </submittedName>
</protein>
<comment type="caution">
    <text evidence="2">The sequence shown here is derived from an EMBL/GenBank/DDBJ whole genome shotgun (WGS) entry which is preliminary data.</text>
</comment>
<organism evidence="2 3">
    <name type="scientific">Stephania cephalantha</name>
    <dbReference type="NCBI Taxonomy" id="152367"/>
    <lineage>
        <taxon>Eukaryota</taxon>
        <taxon>Viridiplantae</taxon>
        <taxon>Streptophyta</taxon>
        <taxon>Embryophyta</taxon>
        <taxon>Tracheophyta</taxon>
        <taxon>Spermatophyta</taxon>
        <taxon>Magnoliopsida</taxon>
        <taxon>Ranunculales</taxon>
        <taxon>Menispermaceae</taxon>
        <taxon>Menispermoideae</taxon>
        <taxon>Cissampelideae</taxon>
        <taxon>Stephania</taxon>
    </lineage>
</organism>
<keyword evidence="3" id="KW-1185">Reference proteome</keyword>
<name>A0AAP0KAV5_9MAGN</name>
<sequence length="82" mass="9566">MRKRRFEDHCANTTREPMVRRLEFDAVVQWLIQFEAFVLSQLGMRMDFRVSTSRAPPSPPPLPPPPQEHHQQVGMNSTHSPE</sequence>
<gene>
    <name evidence="2" type="ORF">Scep_007050</name>
</gene>
<evidence type="ECO:0000313" key="2">
    <source>
        <dbReference type="EMBL" id="KAK9148293.1"/>
    </source>
</evidence>
<feature type="compositionally biased region" description="Pro residues" evidence="1">
    <location>
        <begin position="56"/>
        <end position="66"/>
    </location>
</feature>
<evidence type="ECO:0000256" key="1">
    <source>
        <dbReference type="SAM" id="MobiDB-lite"/>
    </source>
</evidence>
<reference evidence="2 3" key="1">
    <citation type="submission" date="2024-01" db="EMBL/GenBank/DDBJ databases">
        <title>Genome assemblies of Stephania.</title>
        <authorList>
            <person name="Yang L."/>
        </authorList>
    </citation>
    <scope>NUCLEOTIDE SEQUENCE [LARGE SCALE GENOMIC DNA]</scope>
    <source>
        <strain evidence="2">JXDWG</strain>
        <tissue evidence="2">Leaf</tissue>
    </source>
</reference>
<dbReference type="AlphaFoldDB" id="A0AAP0KAV5"/>
<dbReference type="EMBL" id="JBBNAG010000003">
    <property type="protein sequence ID" value="KAK9148293.1"/>
    <property type="molecule type" value="Genomic_DNA"/>
</dbReference>
<evidence type="ECO:0000313" key="3">
    <source>
        <dbReference type="Proteomes" id="UP001419268"/>
    </source>
</evidence>
<dbReference type="Proteomes" id="UP001419268">
    <property type="component" value="Unassembled WGS sequence"/>
</dbReference>